<accession>A0ABT0B5T9</accession>
<evidence type="ECO:0000256" key="2">
    <source>
        <dbReference type="ARBA" id="ARBA00022679"/>
    </source>
</evidence>
<dbReference type="Gene3D" id="2.160.10.10">
    <property type="entry name" value="Hexapeptide repeat proteins"/>
    <property type="match status" value="1"/>
</dbReference>
<evidence type="ECO:0008006" key="6">
    <source>
        <dbReference type="Google" id="ProtNLM"/>
    </source>
</evidence>
<evidence type="ECO:0000313" key="5">
    <source>
        <dbReference type="Proteomes" id="UP001162880"/>
    </source>
</evidence>
<protein>
    <recommendedName>
        <fullName evidence="6">Acyltransferase</fullName>
    </recommendedName>
</protein>
<keyword evidence="2" id="KW-0808">Transferase</keyword>
<dbReference type="InterPro" id="IPR051159">
    <property type="entry name" value="Hexapeptide_acetyltransf"/>
</dbReference>
<dbReference type="EMBL" id="JALHLE010000033">
    <property type="protein sequence ID" value="MCJ2180442.1"/>
    <property type="molecule type" value="Genomic_DNA"/>
</dbReference>
<dbReference type="SUPFAM" id="SSF51161">
    <property type="entry name" value="Trimeric LpxA-like enzymes"/>
    <property type="match status" value="1"/>
</dbReference>
<name>A0ABT0B5T9_9SPHN</name>
<proteinExistence type="inferred from homology"/>
<keyword evidence="5" id="KW-1185">Reference proteome</keyword>
<dbReference type="PANTHER" id="PTHR23416">
    <property type="entry name" value="SIALIC ACID SYNTHASE-RELATED"/>
    <property type="match status" value="1"/>
</dbReference>
<organism evidence="4 5">
    <name type="scientific">Novosphingobium album</name>
    <name type="common">ex Hu et al. 2023</name>
    <dbReference type="NCBI Taxonomy" id="2930093"/>
    <lineage>
        <taxon>Bacteria</taxon>
        <taxon>Pseudomonadati</taxon>
        <taxon>Pseudomonadota</taxon>
        <taxon>Alphaproteobacteria</taxon>
        <taxon>Sphingomonadales</taxon>
        <taxon>Sphingomonadaceae</taxon>
        <taxon>Novosphingobium</taxon>
    </lineage>
</organism>
<keyword evidence="3" id="KW-0472">Membrane</keyword>
<evidence type="ECO:0000256" key="3">
    <source>
        <dbReference type="SAM" id="Phobius"/>
    </source>
</evidence>
<keyword evidence="3" id="KW-1133">Transmembrane helix</keyword>
<dbReference type="PANTHER" id="PTHR23416:SF23">
    <property type="entry name" value="ACETYLTRANSFERASE C18B11.09C-RELATED"/>
    <property type="match status" value="1"/>
</dbReference>
<evidence type="ECO:0000256" key="1">
    <source>
        <dbReference type="ARBA" id="ARBA00007274"/>
    </source>
</evidence>
<dbReference type="RefSeq" id="WP_243995862.1">
    <property type="nucleotide sequence ID" value="NZ_JALHLE010000033.1"/>
</dbReference>
<keyword evidence="3" id="KW-0812">Transmembrane</keyword>
<dbReference type="Proteomes" id="UP001162880">
    <property type="component" value="Unassembled WGS sequence"/>
</dbReference>
<sequence length="183" mass="20261">MFKSLIRQCYFICIWVINLLLLLLPFSIARVALLKAIGQRVAWSASLQRGVRILSLKPNTLRIRERVIVNHSVLLDNRGGLVLMADVAVSSGTAIFSYGHDHQQIFRPTRAKPTVVGPGVFIYSRAIICPGAHLRGHCVVAPGSVVTKPTSRQAFWGGNPARCIRPQYAVKGRNESYQYVLAP</sequence>
<dbReference type="InterPro" id="IPR011004">
    <property type="entry name" value="Trimer_LpxA-like_sf"/>
</dbReference>
<feature type="transmembrane region" description="Helical" evidence="3">
    <location>
        <begin position="12"/>
        <end position="33"/>
    </location>
</feature>
<reference evidence="4" key="1">
    <citation type="submission" date="2022-03" db="EMBL/GenBank/DDBJ databases">
        <title>Identification of a novel bacterium isolated from mangrove sediments.</title>
        <authorList>
            <person name="Pan X."/>
        </authorList>
    </citation>
    <scope>NUCLEOTIDE SEQUENCE</scope>
    <source>
        <strain evidence="4">B2580</strain>
    </source>
</reference>
<comment type="caution">
    <text evidence="4">The sequence shown here is derived from an EMBL/GenBank/DDBJ whole genome shotgun (WGS) entry which is preliminary data.</text>
</comment>
<comment type="similarity">
    <text evidence="1">Belongs to the transferase hexapeptide repeat family.</text>
</comment>
<gene>
    <name evidence="4" type="ORF">MTR64_17860</name>
</gene>
<evidence type="ECO:0000313" key="4">
    <source>
        <dbReference type="EMBL" id="MCJ2180442.1"/>
    </source>
</evidence>